<reference evidence="1 2" key="1">
    <citation type="submission" date="2024-02" db="EMBL/GenBank/DDBJ databases">
        <title>de novo genome assembly of Solanum bulbocastanum strain 11H21.</title>
        <authorList>
            <person name="Hosaka A.J."/>
        </authorList>
    </citation>
    <scope>NUCLEOTIDE SEQUENCE [LARGE SCALE GENOMIC DNA]</scope>
    <source>
        <tissue evidence="1">Young leaves</tissue>
    </source>
</reference>
<dbReference type="Proteomes" id="UP001371456">
    <property type="component" value="Unassembled WGS sequence"/>
</dbReference>
<dbReference type="EMBL" id="JBANQN010000012">
    <property type="protein sequence ID" value="KAK6773615.1"/>
    <property type="molecule type" value="Genomic_DNA"/>
</dbReference>
<sequence>MFHLSLAKKHVTNESIHRFIDSLMSTDLHMKRYSECARLILVFYKLLRRAVMLEDPLYRFCRRSTRDIVKVVGIAKCKKNIANELLALNDAFMFVREDVVVDLSHELELSMALVDSTRVCAESFNDYQWIIENKKVINFKVRRHFRMRMLEEARGGNKEESYKIPINRSELLEVSFEYIVDKDPALLRVICYSYSNMKNLLGLECRESGSS</sequence>
<dbReference type="AlphaFoldDB" id="A0AAN8SQX5"/>
<organism evidence="1 2">
    <name type="scientific">Solanum bulbocastanum</name>
    <name type="common">Wild potato</name>
    <dbReference type="NCBI Taxonomy" id="147425"/>
    <lineage>
        <taxon>Eukaryota</taxon>
        <taxon>Viridiplantae</taxon>
        <taxon>Streptophyta</taxon>
        <taxon>Embryophyta</taxon>
        <taxon>Tracheophyta</taxon>
        <taxon>Spermatophyta</taxon>
        <taxon>Magnoliopsida</taxon>
        <taxon>eudicotyledons</taxon>
        <taxon>Gunneridae</taxon>
        <taxon>Pentapetalae</taxon>
        <taxon>asterids</taxon>
        <taxon>lamiids</taxon>
        <taxon>Solanales</taxon>
        <taxon>Solanaceae</taxon>
        <taxon>Solanoideae</taxon>
        <taxon>Solaneae</taxon>
        <taxon>Solanum</taxon>
    </lineage>
</organism>
<evidence type="ECO:0000313" key="2">
    <source>
        <dbReference type="Proteomes" id="UP001371456"/>
    </source>
</evidence>
<comment type="caution">
    <text evidence="1">The sequence shown here is derived from an EMBL/GenBank/DDBJ whole genome shotgun (WGS) entry which is preliminary data.</text>
</comment>
<protein>
    <submittedName>
        <fullName evidence="1">Uncharacterized protein</fullName>
    </submittedName>
</protein>
<proteinExistence type="predicted"/>
<name>A0AAN8SQX5_SOLBU</name>
<keyword evidence="2" id="KW-1185">Reference proteome</keyword>
<accession>A0AAN8SQX5</accession>
<evidence type="ECO:0000313" key="1">
    <source>
        <dbReference type="EMBL" id="KAK6773615.1"/>
    </source>
</evidence>
<gene>
    <name evidence="1" type="ORF">RDI58_028853</name>
</gene>